<evidence type="ECO:0000313" key="3">
    <source>
        <dbReference type="Proteomes" id="UP001049518"/>
    </source>
</evidence>
<proteinExistence type="predicted"/>
<dbReference type="RefSeq" id="WP_231332107.1">
    <property type="nucleotide sequence ID" value="NZ_CP059572.1"/>
</dbReference>
<accession>A0ABX8R4X9</accession>
<evidence type="ECO:0000313" key="2">
    <source>
        <dbReference type="EMBL" id="QXJ25893.1"/>
    </source>
</evidence>
<reference evidence="2" key="1">
    <citation type="submission" date="2020-07" db="EMBL/GenBank/DDBJ databases">
        <authorList>
            <person name="Tarantini F.S."/>
            <person name="Hong K.W."/>
            <person name="Chan K.G."/>
        </authorList>
    </citation>
    <scope>NUCLEOTIDE SEQUENCE</scope>
    <source>
        <strain evidence="2">32-07</strain>
    </source>
</reference>
<dbReference type="EMBL" id="CP059572">
    <property type="protein sequence ID" value="QXJ25893.1"/>
    <property type="molecule type" value="Genomic_DNA"/>
</dbReference>
<sequence>MTSAVTRRPARRAAPVAAGAAPPGAGARHGRGPGGYVVIGVHGGAGASTLARLLDPAGAGECTQWRPGAGADLGRTALLVARSTAAGLAAAAEWVTRWRPELRRPVLMVVADAPFRAPPLVRYRIRALSSRVHAVIEVPYFPCLRHLDDPAEALAQRKVAAAVGQVRRRLDQMPAPSHGAGCR</sequence>
<feature type="region of interest" description="Disordered" evidence="1">
    <location>
        <begin position="1"/>
        <end position="29"/>
    </location>
</feature>
<gene>
    <name evidence="2" type="ORF">AGRA3207_007460</name>
</gene>
<name>A0ABX8R4X9_9ACTN</name>
<dbReference type="Proteomes" id="UP001049518">
    <property type="component" value="Chromosome"/>
</dbReference>
<evidence type="ECO:0000256" key="1">
    <source>
        <dbReference type="SAM" id="MobiDB-lite"/>
    </source>
</evidence>
<protein>
    <submittedName>
        <fullName evidence="2">Uncharacterized protein</fullName>
    </submittedName>
</protein>
<keyword evidence="3" id="KW-1185">Reference proteome</keyword>
<organism evidence="2 3">
    <name type="scientific">Actinomadura graeca</name>
    <dbReference type="NCBI Taxonomy" id="2750812"/>
    <lineage>
        <taxon>Bacteria</taxon>
        <taxon>Bacillati</taxon>
        <taxon>Actinomycetota</taxon>
        <taxon>Actinomycetes</taxon>
        <taxon>Streptosporangiales</taxon>
        <taxon>Thermomonosporaceae</taxon>
        <taxon>Actinomadura</taxon>
    </lineage>
</organism>
<feature type="compositionally biased region" description="Low complexity" evidence="1">
    <location>
        <begin position="12"/>
        <end position="26"/>
    </location>
</feature>